<dbReference type="InterPro" id="IPR001104">
    <property type="entry name" value="3-oxo-5_a-steroid_4-DH_C"/>
</dbReference>
<dbReference type="EMBL" id="KN831944">
    <property type="protein sequence ID" value="KIO14807.1"/>
    <property type="molecule type" value="Genomic_DNA"/>
</dbReference>
<sequence>MVSVIVVPAGKAPSVARQLPYTVELPGKQVEDTTIGDVKVALARRFPKFYPARQKIALKGNKNALQDEVKLIDAGVTDGGEVSVKDLGHQISWKTVFLVEYGGPLVIHPLLYHFPKVFWGGPVYHSTLQRFVYALVMIHFMKRELETLFVHRFSHDTMPLMNIFKNSAHYHLLSGLALAFSVYSPNFGATSPYIRGTVRDDPTFIWACTAVWIFAEVSNLITHINLRHLRPEGTRKRAIPFGYGFSLVSFPNYFFESISWFTIAVMTGSFTAWIFLVVSTGQMYIWAAKKHRAYKKEFGNAYPKRRKAMFPFIA</sequence>
<keyword evidence="8" id="KW-0560">Oxidoreductase</keyword>
<evidence type="ECO:0000256" key="2">
    <source>
        <dbReference type="ARBA" id="ARBA00004240"/>
    </source>
</evidence>
<keyword evidence="6" id="KW-0256">Endoplasmic reticulum</keyword>
<keyword evidence="7 11" id="KW-1133">Transmembrane helix</keyword>
<keyword evidence="9" id="KW-0443">Lipid metabolism</keyword>
<evidence type="ECO:0000256" key="8">
    <source>
        <dbReference type="ARBA" id="ARBA00023002"/>
    </source>
</evidence>
<evidence type="ECO:0000256" key="10">
    <source>
        <dbReference type="ARBA" id="ARBA00023136"/>
    </source>
</evidence>
<evidence type="ECO:0000256" key="7">
    <source>
        <dbReference type="ARBA" id="ARBA00022989"/>
    </source>
</evidence>
<dbReference type="OrthoDB" id="540503at2759"/>
<evidence type="ECO:0000256" key="9">
    <source>
        <dbReference type="ARBA" id="ARBA00023098"/>
    </source>
</evidence>
<comment type="similarity">
    <text evidence="3">Belongs to the steroid 5-alpha reductase family.</text>
</comment>
<feature type="transmembrane region" description="Helical" evidence="11">
    <location>
        <begin position="261"/>
        <end position="286"/>
    </location>
</feature>
<reference evidence="14 15" key="1">
    <citation type="submission" date="2014-04" db="EMBL/GenBank/DDBJ databases">
        <authorList>
            <consortium name="DOE Joint Genome Institute"/>
            <person name="Kuo A."/>
            <person name="Kohler A."/>
            <person name="Costa M.D."/>
            <person name="Nagy L.G."/>
            <person name="Floudas D."/>
            <person name="Copeland A."/>
            <person name="Barry K.W."/>
            <person name="Cichocki N."/>
            <person name="Veneault-Fourrey C."/>
            <person name="LaButti K."/>
            <person name="Lindquist E.A."/>
            <person name="Lipzen A."/>
            <person name="Lundell T."/>
            <person name="Morin E."/>
            <person name="Murat C."/>
            <person name="Sun H."/>
            <person name="Tunlid A."/>
            <person name="Henrissat B."/>
            <person name="Grigoriev I.V."/>
            <person name="Hibbett D.S."/>
            <person name="Martin F."/>
            <person name="Nordberg H.P."/>
            <person name="Cantor M.N."/>
            <person name="Hua S.X."/>
        </authorList>
    </citation>
    <scope>NUCLEOTIDE SEQUENCE [LARGE SCALE GENOMIC DNA]</scope>
    <source>
        <strain evidence="14 15">Marx 270</strain>
    </source>
</reference>
<dbReference type="PROSITE" id="PS50244">
    <property type="entry name" value="S5A_REDUCTASE"/>
    <property type="match status" value="1"/>
</dbReference>
<evidence type="ECO:0000256" key="1">
    <source>
        <dbReference type="ARBA" id="ARBA00004141"/>
    </source>
</evidence>
<dbReference type="GO" id="GO:0005783">
    <property type="term" value="C:endoplasmic reticulum"/>
    <property type="evidence" value="ECO:0007669"/>
    <property type="project" value="UniProtKB-SubCell"/>
</dbReference>
<name>A0A0C3KZA7_PISTI</name>
<dbReference type="Gene3D" id="3.10.20.90">
    <property type="entry name" value="Phosphatidylinositol 3-kinase Catalytic Subunit, Chain A, domain 1"/>
    <property type="match status" value="1"/>
</dbReference>
<dbReference type="InterPro" id="IPR039357">
    <property type="entry name" value="SRD5A/TECR"/>
</dbReference>
<evidence type="ECO:0000256" key="5">
    <source>
        <dbReference type="ARBA" id="ARBA00022692"/>
    </source>
</evidence>
<feature type="transmembrane region" description="Helical" evidence="11">
    <location>
        <begin position="168"/>
        <end position="184"/>
    </location>
</feature>
<keyword evidence="10 11" id="KW-0472">Membrane</keyword>
<dbReference type="Gene3D" id="1.20.120.1630">
    <property type="match status" value="1"/>
</dbReference>
<dbReference type="Pfam" id="PF21696">
    <property type="entry name" value="TECR_N"/>
    <property type="match status" value="1"/>
</dbReference>
<feature type="domain" description="TECR-like N-terminal" evidence="13">
    <location>
        <begin position="31"/>
        <end position="72"/>
    </location>
</feature>
<dbReference type="STRING" id="870435.A0A0C3KZA7"/>
<reference evidence="15" key="2">
    <citation type="submission" date="2015-01" db="EMBL/GenBank/DDBJ databases">
        <title>Evolutionary Origins and Diversification of the Mycorrhizal Mutualists.</title>
        <authorList>
            <consortium name="DOE Joint Genome Institute"/>
            <consortium name="Mycorrhizal Genomics Consortium"/>
            <person name="Kohler A."/>
            <person name="Kuo A."/>
            <person name="Nagy L.G."/>
            <person name="Floudas D."/>
            <person name="Copeland A."/>
            <person name="Barry K.W."/>
            <person name="Cichocki N."/>
            <person name="Veneault-Fourrey C."/>
            <person name="LaButti K."/>
            <person name="Lindquist E.A."/>
            <person name="Lipzen A."/>
            <person name="Lundell T."/>
            <person name="Morin E."/>
            <person name="Murat C."/>
            <person name="Riley R."/>
            <person name="Ohm R."/>
            <person name="Sun H."/>
            <person name="Tunlid A."/>
            <person name="Henrissat B."/>
            <person name="Grigoriev I.V."/>
            <person name="Hibbett D.S."/>
            <person name="Martin F."/>
        </authorList>
    </citation>
    <scope>NUCLEOTIDE SEQUENCE [LARGE SCALE GENOMIC DNA]</scope>
    <source>
        <strain evidence="15">Marx 270</strain>
    </source>
</reference>
<keyword evidence="5 11" id="KW-0812">Transmembrane</keyword>
<evidence type="ECO:0000259" key="13">
    <source>
        <dbReference type="Pfam" id="PF21696"/>
    </source>
</evidence>
<keyword evidence="4" id="KW-0444">Lipid biosynthesis</keyword>
<dbReference type="FunCoup" id="A0A0C3KZA7">
    <property type="interactions" value="54"/>
</dbReference>
<dbReference type="GO" id="GO:0016627">
    <property type="term" value="F:oxidoreductase activity, acting on the CH-CH group of donors"/>
    <property type="evidence" value="ECO:0007669"/>
    <property type="project" value="InterPro"/>
</dbReference>
<dbReference type="Proteomes" id="UP000054217">
    <property type="component" value="Unassembled WGS sequence"/>
</dbReference>
<evidence type="ECO:0000313" key="15">
    <source>
        <dbReference type="Proteomes" id="UP000054217"/>
    </source>
</evidence>
<dbReference type="Pfam" id="PF02544">
    <property type="entry name" value="Steroid_dh"/>
    <property type="match status" value="1"/>
</dbReference>
<dbReference type="HOGENOM" id="CLU_059260_0_0_1"/>
<dbReference type="GO" id="GO:0042761">
    <property type="term" value="P:very long-chain fatty acid biosynthetic process"/>
    <property type="evidence" value="ECO:0007669"/>
    <property type="project" value="TreeGrafter"/>
</dbReference>
<feature type="transmembrane region" description="Helical" evidence="11">
    <location>
        <begin position="238"/>
        <end position="255"/>
    </location>
</feature>
<evidence type="ECO:0000256" key="3">
    <source>
        <dbReference type="ARBA" id="ARBA00007742"/>
    </source>
</evidence>
<evidence type="ECO:0000256" key="6">
    <source>
        <dbReference type="ARBA" id="ARBA00022824"/>
    </source>
</evidence>
<keyword evidence="15" id="KW-1185">Reference proteome</keyword>
<dbReference type="InterPro" id="IPR049127">
    <property type="entry name" value="TECR-like_N"/>
</dbReference>
<organism evidence="14 15">
    <name type="scientific">Pisolithus tinctorius Marx 270</name>
    <dbReference type="NCBI Taxonomy" id="870435"/>
    <lineage>
        <taxon>Eukaryota</taxon>
        <taxon>Fungi</taxon>
        <taxon>Dikarya</taxon>
        <taxon>Basidiomycota</taxon>
        <taxon>Agaricomycotina</taxon>
        <taxon>Agaricomycetes</taxon>
        <taxon>Agaricomycetidae</taxon>
        <taxon>Boletales</taxon>
        <taxon>Sclerodermatineae</taxon>
        <taxon>Pisolithaceae</taxon>
        <taxon>Pisolithus</taxon>
    </lineage>
</organism>
<protein>
    <submittedName>
        <fullName evidence="14">Uncharacterized protein</fullName>
    </submittedName>
</protein>
<accession>A0A0C3KZA7</accession>
<comment type="subcellular location">
    <subcellularLocation>
        <location evidence="2">Endoplasmic reticulum</location>
    </subcellularLocation>
    <subcellularLocation>
        <location evidence="1">Membrane</location>
        <topology evidence="1">Multi-pass membrane protein</topology>
    </subcellularLocation>
</comment>
<feature type="transmembrane region" description="Helical" evidence="11">
    <location>
        <begin position="204"/>
        <end position="226"/>
    </location>
</feature>
<dbReference type="PANTHER" id="PTHR10556:SF28">
    <property type="entry name" value="VERY-LONG-CHAIN ENOYL-COA REDUCTASE"/>
    <property type="match status" value="1"/>
</dbReference>
<evidence type="ECO:0000256" key="11">
    <source>
        <dbReference type="SAM" id="Phobius"/>
    </source>
</evidence>
<feature type="domain" description="3-oxo-5-alpha-steroid 4-dehydrogenase C-terminal" evidence="12">
    <location>
        <begin position="157"/>
        <end position="313"/>
    </location>
</feature>
<gene>
    <name evidence="14" type="ORF">M404DRAFT_991559</name>
</gene>
<dbReference type="InParanoid" id="A0A0C3KZA7"/>
<dbReference type="PANTHER" id="PTHR10556">
    <property type="entry name" value="3-OXO-5-ALPHA-STEROID 4-DEHYDROGENASE"/>
    <property type="match status" value="1"/>
</dbReference>
<proteinExistence type="inferred from homology"/>
<evidence type="ECO:0000256" key="4">
    <source>
        <dbReference type="ARBA" id="ARBA00022516"/>
    </source>
</evidence>
<dbReference type="AlphaFoldDB" id="A0A0C3KZA7"/>
<dbReference type="GO" id="GO:0016020">
    <property type="term" value="C:membrane"/>
    <property type="evidence" value="ECO:0007669"/>
    <property type="project" value="UniProtKB-SubCell"/>
</dbReference>
<evidence type="ECO:0000313" key="14">
    <source>
        <dbReference type="EMBL" id="KIO14807.1"/>
    </source>
</evidence>
<evidence type="ECO:0000259" key="12">
    <source>
        <dbReference type="Pfam" id="PF02544"/>
    </source>
</evidence>